<comment type="caution">
    <text evidence="1">The sequence shown here is derived from an EMBL/GenBank/DDBJ whole genome shotgun (WGS) entry which is preliminary data.</text>
</comment>
<proteinExistence type="predicted"/>
<reference evidence="1" key="1">
    <citation type="submission" date="2023-04" db="EMBL/GenBank/DDBJ databases">
        <title>A chromosome-level genome assembly of the parasitoid wasp Eretmocerus hayati.</title>
        <authorList>
            <person name="Zhong Y."/>
            <person name="Liu S."/>
            <person name="Liu Y."/>
        </authorList>
    </citation>
    <scope>NUCLEOTIDE SEQUENCE</scope>
    <source>
        <strain evidence="1">ZJU_SS_LIU_2023</strain>
    </source>
</reference>
<organism evidence="1 2">
    <name type="scientific">Eretmocerus hayati</name>
    <dbReference type="NCBI Taxonomy" id="131215"/>
    <lineage>
        <taxon>Eukaryota</taxon>
        <taxon>Metazoa</taxon>
        <taxon>Ecdysozoa</taxon>
        <taxon>Arthropoda</taxon>
        <taxon>Hexapoda</taxon>
        <taxon>Insecta</taxon>
        <taxon>Pterygota</taxon>
        <taxon>Neoptera</taxon>
        <taxon>Endopterygota</taxon>
        <taxon>Hymenoptera</taxon>
        <taxon>Apocrita</taxon>
        <taxon>Proctotrupomorpha</taxon>
        <taxon>Chalcidoidea</taxon>
        <taxon>Aphelinidae</taxon>
        <taxon>Aphelininae</taxon>
        <taxon>Eretmocerus</taxon>
    </lineage>
</organism>
<accession>A0ACC2N7Z7</accession>
<evidence type="ECO:0000313" key="1">
    <source>
        <dbReference type="EMBL" id="KAJ8666462.1"/>
    </source>
</evidence>
<name>A0ACC2N7Z7_9HYME</name>
<evidence type="ECO:0000313" key="2">
    <source>
        <dbReference type="Proteomes" id="UP001239111"/>
    </source>
</evidence>
<dbReference type="EMBL" id="CM056744">
    <property type="protein sequence ID" value="KAJ8666462.1"/>
    <property type="molecule type" value="Genomic_DNA"/>
</dbReference>
<protein>
    <submittedName>
        <fullName evidence="1">Uncharacterized protein</fullName>
    </submittedName>
</protein>
<dbReference type="Proteomes" id="UP001239111">
    <property type="component" value="Chromosome 4"/>
</dbReference>
<sequence>MRAQHRAGVAAVANLAVWLFFARACDRLANHRIGCRKHDLLDLLRNSYVPRGPHAASRTALPAIVLEIFMRQNEQIEGKYFEPPRRPTNSFMPTRGAAANTVGPDLLLSQRFKTIKETYQDNQRKVNESKRSGCGTEDVYKPKWFLWPHVQFLRKVCDMSESKHHKYGSNCTKSIQAYVIVQENSQFNLHSVEDTTMGSLLSPENSEMESCQASNSLSVHSTPSATPYCTPAPSPRSSLAPSATLMSTPSIQQQSTVRLATVSAPGTVSMPAMSPSLKADNIARESEAPPRTMNAADHLAQFIACRLSRTDETSAIREECENQLITLILQL</sequence>
<keyword evidence="2" id="KW-1185">Reference proteome</keyword>
<gene>
    <name evidence="1" type="ORF">QAD02_008124</name>
</gene>